<dbReference type="Proteomes" id="UP000287296">
    <property type="component" value="Unassembled WGS sequence"/>
</dbReference>
<evidence type="ECO:0000259" key="2">
    <source>
        <dbReference type="Pfam" id="PF02225"/>
    </source>
</evidence>
<evidence type="ECO:0000256" key="1">
    <source>
        <dbReference type="SAM" id="SignalP"/>
    </source>
</evidence>
<keyword evidence="1" id="KW-0732">Signal</keyword>
<dbReference type="AlphaFoldDB" id="A0A429X279"/>
<dbReference type="Gene3D" id="3.40.630.10">
    <property type="entry name" value="Zn peptidases"/>
    <property type="match status" value="1"/>
</dbReference>
<dbReference type="SUPFAM" id="SSF53187">
    <property type="entry name" value="Zn-dependent exopeptidases"/>
    <property type="match status" value="1"/>
</dbReference>
<dbReference type="EMBL" id="QYTW02000031">
    <property type="protein sequence ID" value="RST57584.1"/>
    <property type="molecule type" value="Genomic_DNA"/>
</dbReference>
<dbReference type="OrthoDB" id="9762302at2"/>
<evidence type="ECO:0000313" key="4">
    <source>
        <dbReference type="EMBL" id="RST57584.1"/>
    </source>
</evidence>
<dbReference type="GO" id="GO:0008235">
    <property type="term" value="F:metalloexopeptidase activity"/>
    <property type="evidence" value="ECO:0007669"/>
    <property type="project" value="InterPro"/>
</dbReference>
<dbReference type="Pfam" id="PF02225">
    <property type="entry name" value="PA"/>
    <property type="match status" value="1"/>
</dbReference>
<dbReference type="InterPro" id="IPR003137">
    <property type="entry name" value="PA_domain"/>
</dbReference>
<dbReference type="InterPro" id="IPR007484">
    <property type="entry name" value="Peptidase_M28"/>
</dbReference>
<organism evidence="4 5">
    <name type="scientific">Siminovitchia terrae</name>
    <name type="common">Bacillus terrae</name>
    <dbReference type="NCBI Taxonomy" id="1914933"/>
    <lineage>
        <taxon>Bacteria</taxon>
        <taxon>Bacillati</taxon>
        <taxon>Bacillota</taxon>
        <taxon>Bacilli</taxon>
        <taxon>Bacillales</taxon>
        <taxon>Bacillaceae</taxon>
        <taxon>Siminovitchia</taxon>
    </lineage>
</organism>
<evidence type="ECO:0000313" key="5">
    <source>
        <dbReference type="Proteomes" id="UP000287296"/>
    </source>
</evidence>
<dbReference type="CDD" id="cd02133">
    <property type="entry name" value="PA_C5a_like"/>
    <property type="match status" value="1"/>
</dbReference>
<dbReference type="Pfam" id="PF04389">
    <property type="entry name" value="Peptidase_M28"/>
    <property type="match status" value="1"/>
</dbReference>
<dbReference type="Gene3D" id="3.50.30.30">
    <property type="match status" value="1"/>
</dbReference>
<dbReference type="PANTHER" id="PTHR12147">
    <property type="entry name" value="METALLOPEPTIDASE M28 FAMILY MEMBER"/>
    <property type="match status" value="1"/>
</dbReference>
<evidence type="ECO:0000259" key="3">
    <source>
        <dbReference type="Pfam" id="PF04389"/>
    </source>
</evidence>
<protein>
    <submittedName>
        <fullName evidence="4">M28 family peptidase</fullName>
    </submittedName>
</protein>
<gene>
    <name evidence="4" type="ORF">D5F11_021960</name>
</gene>
<sequence>MVPRKKTFTALLMATALAIGVPAALAKEPSAPPAQAQKAFDNKIIKKIRADNMYNHIAKLAAEPRVAGSEAEWKAVQYIEDKFSSYGYETEIQPFTFENYYAPKVFVTANEQTLSSNSFTYTPNGVVTADLVYAGLGRASDVEGMDMGGKVALVQRGEISFAEKVLNAAKAGASAVIIFNNESGVINGTLGEVNDNYVPAVALSQTDGEILRSALAEGQTISVTVSVTDGRIVEETSHNVIAVKKPTQKNKATDKIVVVGAHHDSVPGAPGANDDASGVAASLELARVMANMPTDTEIRFVTFGAEELGLIGSYEYVDSLAQNERDRIVGMWQMDMVGSRDAGELVMFTVDGEKNIVTDLSASAGVRTGTPLTYGQEGRSDHVPFYEAGIPAALFIHNPVEPWYHTPDDSLDKISKEKLQETAEIVGAAVYHVARPDTPALERARVAPKPVDYEKIVGGLQ</sequence>
<dbReference type="InterPro" id="IPR046450">
    <property type="entry name" value="PA_dom_sf"/>
</dbReference>
<reference evidence="4 5" key="1">
    <citation type="submission" date="2018-12" db="EMBL/GenBank/DDBJ databases">
        <authorList>
            <person name="Sun L."/>
            <person name="Chen Z."/>
        </authorList>
    </citation>
    <scope>NUCLEOTIDE SEQUENCE [LARGE SCALE GENOMIC DNA]</scope>
    <source>
        <strain evidence="4 5">LMG 29736</strain>
    </source>
</reference>
<dbReference type="PANTHER" id="PTHR12147:SF26">
    <property type="entry name" value="PEPTIDASE M28 DOMAIN-CONTAINING PROTEIN"/>
    <property type="match status" value="1"/>
</dbReference>
<accession>A0A429X279</accession>
<feature type="signal peptide" evidence="1">
    <location>
        <begin position="1"/>
        <end position="26"/>
    </location>
</feature>
<dbReference type="GO" id="GO:0006508">
    <property type="term" value="P:proteolysis"/>
    <property type="evidence" value="ECO:0007669"/>
    <property type="project" value="InterPro"/>
</dbReference>
<feature type="domain" description="Peptidase M28" evidence="3">
    <location>
        <begin position="239"/>
        <end position="429"/>
    </location>
</feature>
<dbReference type="SUPFAM" id="SSF52025">
    <property type="entry name" value="PA domain"/>
    <property type="match status" value="1"/>
</dbReference>
<dbReference type="RefSeq" id="WP_120118217.1">
    <property type="nucleotide sequence ID" value="NZ_QYTW02000031.1"/>
</dbReference>
<comment type="caution">
    <text evidence="4">The sequence shown here is derived from an EMBL/GenBank/DDBJ whole genome shotgun (WGS) entry which is preliminary data.</text>
</comment>
<dbReference type="InterPro" id="IPR045175">
    <property type="entry name" value="M28_fam"/>
</dbReference>
<name>A0A429X279_SIMTE</name>
<feature type="chain" id="PRO_5019401661" evidence="1">
    <location>
        <begin position="27"/>
        <end position="461"/>
    </location>
</feature>
<proteinExistence type="predicted"/>
<feature type="domain" description="PA" evidence="2">
    <location>
        <begin position="127"/>
        <end position="211"/>
    </location>
</feature>